<dbReference type="PANTHER" id="PTHR34001:SF3">
    <property type="entry name" value="BLL7405 PROTEIN"/>
    <property type="match status" value="1"/>
</dbReference>
<dbReference type="GO" id="GO:0016020">
    <property type="term" value="C:membrane"/>
    <property type="evidence" value="ECO:0007669"/>
    <property type="project" value="UniProtKB-SubCell"/>
</dbReference>
<dbReference type="Proteomes" id="UP000564677">
    <property type="component" value="Unassembled WGS sequence"/>
</dbReference>
<evidence type="ECO:0000256" key="1">
    <source>
        <dbReference type="ARBA" id="ARBA00004370"/>
    </source>
</evidence>
<accession>A0A7X5ZVX7</accession>
<dbReference type="RefSeq" id="WP_167299179.1">
    <property type="nucleotide sequence ID" value="NZ_JAASQV010000001.1"/>
</dbReference>
<dbReference type="Gene3D" id="2.40.160.20">
    <property type="match status" value="1"/>
</dbReference>
<dbReference type="InterPro" id="IPR051692">
    <property type="entry name" value="OMP-like"/>
</dbReference>
<keyword evidence="2 5" id="KW-0732">Signal</keyword>
<keyword evidence="3" id="KW-0472">Membrane</keyword>
<evidence type="ECO:0000313" key="7">
    <source>
        <dbReference type="EMBL" id="NIJ64873.1"/>
    </source>
</evidence>
<reference evidence="7 8" key="1">
    <citation type="submission" date="2020-03" db="EMBL/GenBank/DDBJ databases">
        <title>Genomic Encyclopedia of Type Strains, Phase IV (KMG-IV): sequencing the most valuable type-strain genomes for metagenomic binning, comparative biology and taxonomic classification.</title>
        <authorList>
            <person name="Goeker M."/>
        </authorList>
    </citation>
    <scope>NUCLEOTIDE SEQUENCE [LARGE SCALE GENOMIC DNA]</scope>
    <source>
        <strain evidence="7 8">DSM 4733</strain>
    </source>
</reference>
<dbReference type="InterPro" id="IPR011250">
    <property type="entry name" value="OMP/PagP_B-barrel"/>
</dbReference>
<dbReference type="SUPFAM" id="SSF56925">
    <property type="entry name" value="OMPA-like"/>
    <property type="match status" value="1"/>
</dbReference>
<evidence type="ECO:0000259" key="6">
    <source>
        <dbReference type="Pfam" id="PF13505"/>
    </source>
</evidence>
<dbReference type="AlphaFoldDB" id="A0A7X5ZVX7"/>
<comment type="subcellular location">
    <subcellularLocation>
        <location evidence="1">Membrane</location>
    </subcellularLocation>
</comment>
<evidence type="ECO:0000256" key="3">
    <source>
        <dbReference type="ARBA" id="ARBA00023136"/>
    </source>
</evidence>
<comment type="caution">
    <text evidence="7">The sequence shown here is derived from an EMBL/GenBank/DDBJ whole genome shotgun (WGS) entry which is preliminary data.</text>
</comment>
<gene>
    <name evidence="7" type="ORF">FHR20_001804</name>
</gene>
<feature type="chain" id="PRO_5031407697" evidence="5">
    <location>
        <begin position="23"/>
        <end position="209"/>
    </location>
</feature>
<feature type="signal peptide" evidence="5">
    <location>
        <begin position="1"/>
        <end position="22"/>
    </location>
</feature>
<evidence type="ECO:0000256" key="2">
    <source>
        <dbReference type="ARBA" id="ARBA00022729"/>
    </source>
</evidence>
<keyword evidence="8" id="KW-1185">Reference proteome</keyword>
<protein>
    <submittedName>
        <fullName evidence="7">Outer membrane immunogenic protein</fullName>
    </submittedName>
</protein>
<comment type="similarity">
    <text evidence="4">Belongs to the Omp25/RopB family.</text>
</comment>
<feature type="domain" description="Outer membrane protein beta-barrel" evidence="6">
    <location>
        <begin position="22"/>
        <end position="209"/>
    </location>
</feature>
<dbReference type="EMBL" id="JAASQV010000001">
    <property type="protein sequence ID" value="NIJ64873.1"/>
    <property type="molecule type" value="Genomic_DNA"/>
</dbReference>
<sequence>MRNSFLILAAMTCLGGAQTAFAQETEDRETGRAPAQAFAGPRVEATIGLDQSGDDAFFGKELTGMRAGGAIGYDVAVGKRVTIGVEAGIGWMVAGNTKLGPFPPRDTNTYAMSAGRDIDVSGRIGYAFSPSTLLYGKVGWADQSYGARSSAGKDYGDKKSNGLRLGAGLEQKLTSNVYAKAEYRYTRYGDVGNIKNDRHQLLTGIGVRF</sequence>
<dbReference type="InterPro" id="IPR027385">
    <property type="entry name" value="Beta-barrel_OMP"/>
</dbReference>
<evidence type="ECO:0000256" key="5">
    <source>
        <dbReference type="SAM" id="SignalP"/>
    </source>
</evidence>
<proteinExistence type="inferred from homology"/>
<evidence type="ECO:0000313" key="8">
    <source>
        <dbReference type="Proteomes" id="UP000564677"/>
    </source>
</evidence>
<name>A0A7X5ZVX7_9SPHN</name>
<evidence type="ECO:0000256" key="4">
    <source>
        <dbReference type="ARBA" id="ARBA00038306"/>
    </source>
</evidence>
<organism evidence="7 8">
    <name type="scientific">Sphingomonas leidyi</name>
    <dbReference type="NCBI Taxonomy" id="68569"/>
    <lineage>
        <taxon>Bacteria</taxon>
        <taxon>Pseudomonadati</taxon>
        <taxon>Pseudomonadota</taxon>
        <taxon>Alphaproteobacteria</taxon>
        <taxon>Sphingomonadales</taxon>
        <taxon>Sphingomonadaceae</taxon>
        <taxon>Sphingomonas</taxon>
    </lineage>
</organism>
<dbReference type="PANTHER" id="PTHR34001">
    <property type="entry name" value="BLL7405 PROTEIN"/>
    <property type="match status" value="1"/>
</dbReference>
<dbReference type="Pfam" id="PF13505">
    <property type="entry name" value="OMP_b-brl"/>
    <property type="match status" value="1"/>
</dbReference>